<protein>
    <submittedName>
        <fullName evidence="2">Lithostathine-1-beta</fullName>
    </submittedName>
</protein>
<feature type="domain" description="C-type lectin" evidence="1">
    <location>
        <begin position="48"/>
        <end position="172"/>
    </location>
</feature>
<dbReference type="Pfam" id="PF00059">
    <property type="entry name" value="Lectin_C"/>
    <property type="match status" value="2"/>
</dbReference>
<feature type="domain" description="C-type lectin" evidence="1">
    <location>
        <begin position="198"/>
        <end position="322"/>
    </location>
</feature>
<organism evidence="2 3">
    <name type="scientific">Chionoecetes opilio</name>
    <name type="common">Atlantic snow crab</name>
    <name type="synonym">Cancer opilio</name>
    <dbReference type="NCBI Taxonomy" id="41210"/>
    <lineage>
        <taxon>Eukaryota</taxon>
        <taxon>Metazoa</taxon>
        <taxon>Ecdysozoa</taxon>
        <taxon>Arthropoda</taxon>
        <taxon>Crustacea</taxon>
        <taxon>Multicrustacea</taxon>
        <taxon>Malacostraca</taxon>
        <taxon>Eumalacostraca</taxon>
        <taxon>Eucarida</taxon>
        <taxon>Decapoda</taxon>
        <taxon>Pleocyemata</taxon>
        <taxon>Brachyura</taxon>
        <taxon>Eubrachyura</taxon>
        <taxon>Majoidea</taxon>
        <taxon>Majidae</taxon>
        <taxon>Chionoecetes</taxon>
    </lineage>
</organism>
<dbReference type="OrthoDB" id="538816at2759"/>
<sequence>MSDADTSTRQWMNGRACPTVAVGWQVRYDKDVLELTGGSQTATRCQEVAGGCYYIEKERTLSWTEARKHCQAMSGDGGPGDLAMFPSCDAFNLFTGHLGFNAPVSTFWIGAHIEFGINNWRWVSGLPLATGVPFWAYRQGHDSNQNCAAMDNTTFYQLSDFPCEEPKNYVCQVPLASKRHATKEKVPKLICPHNSIQVGSYCYWFSDTTKSWFEAEDFCRNNFNKNAGELFSPSTCDEFTKMAHHLEVAERDRDHWVGASDVSGYQEWFWVSGYPVPEGTPFWATSEPDDHFSSNYCGLMSQDKRFYMEDESCSRNHYYICKLHVTEASEV</sequence>
<keyword evidence="3" id="KW-1185">Reference proteome</keyword>
<dbReference type="Proteomes" id="UP000770661">
    <property type="component" value="Unassembled WGS sequence"/>
</dbReference>
<evidence type="ECO:0000259" key="1">
    <source>
        <dbReference type="PROSITE" id="PS50041"/>
    </source>
</evidence>
<proteinExistence type="predicted"/>
<dbReference type="CDD" id="cd00037">
    <property type="entry name" value="CLECT"/>
    <property type="match status" value="2"/>
</dbReference>
<dbReference type="InterPro" id="IPR001304">
    <property type="entry name" value="C-type_lectin-like"/>
</dbReference>
<dbReference type="InterPro" id="IPR016187">
    <property type="entry name" value="CTDL_fold"/>
</dbReference>
<evidence type="ECO:0000313" key="3">
    <source>
        <dbReference type="Proteomes" id="UP000770661"/>
    </source>
</evidence>
<dbReference type="SMART" id="SM00034">
    <property type="entry name" value="CLECT"/>
    <property type="match status" value="2"/>
</dbReference>
<dbReference type="Gene3D" id="3.10.100.10">
    <property type="entry name" value="Mannose-Binding Protein A, subunit A"/>
    <property type="match status" value="2"/>
</dbReference>
<dbReference type="EMBL" id="JACEEZ010005160">
    <property type="protein sequence ID" value="KAG0725821.1"/>
    <property type="molecule type" value="Genomic_DNA"/>
</dbReference>
<dbReference type="InterPro" id="IPR016186">
    <property type="entry name" value="C-type_lectin-like/link_sf"/>
</dbReference>
<dbReference type="PROSITE" id="PS50041">
    <property type="entry name" value="C_TYPE_LECTIN_2"/>
    <property type="match status" value="2"/>
</dbReference>
<reference evidence="2" key="1">
    <citation type="submission" date="2020-07" db="EMBL/GenBank/DDBJ databases">
        <title>The High-quality genome of the commercially important snow crab, Chionoecetes opilio.</title>
        <authorList>
            <person name="Jeong J.-H."/>
            <person name="Ryu S."/>
        </authorList>
    </citation>
    <scope>NUCLEOTIDE SEQUENCE</scope>
    <source>
        <strain evidence="2">MADBK_172401_WGS</strain>
        <tissue evidence="2">Digestive gland</tissue>
    </source>
</reference>
<comment type="caution">
    <text evidence="2">The sequence shown here is derived from an EMBL/GenBank/DDBJ whole genome shotgun (WGS) entry which is preliminary data.</text>
</comment>
<gene>
    <name evidence="2" type="primary">REG1B_0</name>
    <name evidence="2" type="ORF">GWK47_037828</name>
</gene>
<dbReference type="AlphaFoldDB" id="A0A8J5CZ12"/>
<name>A0A8J5CZ12_CHIOP</name>
<dbReference type="PANTHER" id="PTHR22803">
    <property type="entry name" value="MANNOSE, PHOSPHOLIPASE, LECTIN RECEPTOR RELATED"/>
    <property type="match status" value="1"/>
</dbReference>
<dbReference type="SUPFAM" id="SSF56436">
    <property type="entry name" value="C-type lectin-like"/>
    <property type="match status" value="2"/>
</dbReference>
<dbReference type="InterPro" id="IPR050111">
    <property type="entry name" value="C-type_lectin/snaclec_domain"/>
</dbReference>
<dbReference type="PRINTS" id="PR01504">
    <property type="entry name" value="PNCREATITSAP"/>
</dbReference>
<accession>A0A8J5CZ12</accession>
<evidence type="ECO:0000313" key="2">
    <source>
        <dbReference type="EMBL" id="KAG0725821.1"/>
    </source>
</evidence>